<dbReference type="Pfam" id="PF01177">
    <property type="entry name" value="Asp_Glu_race"/>
    <property type="match status" value="1"/>
</dbReference>
<proteinExistence type="inferred from homology"/>
<dbReference type="EMBL" id="JAQJAN010000004">
    <property type="protein sequence ID" value="KAJ5732464.1"/>
    <property type="molecule type" value="Genomic_DNA"/>
</dbReference>
<accession>A0AAD6HQY1</accession>
<protein>
    <recommendedName>
        <fullName evidence="4">Asp/Glu/hydantoin racemase</fullName>
    </recommendedName>
</protein>
<evidence type="ECO:0000256" key="1">
    <source>
        <dbReference type="ARBA" id="ARBA00038414"/>
    </source>
</evidence>
<comment type="caution">
    <text evidence="2">The sequence shown here is derived from an EMBL/GenBank/DDBJ whole genome shotgun (WGS) entry which is preliminary data.</text>
</comment>
<dbReference type="InterPro" id="IPR052186">
    <property type="entry name" value="Hydantoin_racemase-like"/>
</dbReference>
<reference evidence="2" key="2">
    <citation type="submission" date="2023-01" db="EMBL/GenBank/DDBJ databases">
        <authorList>
            <person name="Petersen C."/>
        </authorList>
    </citation>
    <scope>NUCLEOTIDE SEQUENCE</scope>
    <source>
        <strain evidence="2">IBT 17514</strain>
    </source>
</reference>
<evidence type="ECO:0000313" key="2">
    <source>
        <dbReference type="EMBL" id="KAJ5732464.1"/>
    </source>
</evidence>
<sequence>MTSLQPKDDDPFMVPCVSGTTTYRKINILLINPNSTKYMTTDCLKAIAPSLPPNVIVHGFTAPHPAPTAIESQTDAVLSTEACIRAIKPIASQYDAFLVACFRHHPLIAVLKEEFSQPVLGIMEAAMYAARMLGDKMGIICTSDRSMMTHSRTVSAYGFADYFAGCESAKLGVLELDSKPKDEVYANIIQKLRQLVENDGADCVLLGCAGMAELRTVCEEAVEGTGVRIIDGVTVGVQFLIALVRENLQTAKSGVYRDSSADRVKRNQNWL</sequence>
<gene>
    <name evidence="2" type="ORF">N7493_003945</name>
</gene>
<dbReference type="GO" id="GO:0047661">
    <property type="term" value="F:amino-acid racemase activity"/>
    <property type="evidence" value="ECO:0007669"/>
    <property type="project" value="InterPro"/>
</dbReference>
<dbReference type="PANTHER" id="PTHR28047">
    <property type="entry name" value="PROTEIN DCG1"/>
    <property type="match status" value="1"/>
</dbReference>
<evidence type="ECO:0000313" key="3">
    <source>
        <dbReference type="Proteomes" id="UP001215712"/>
    </source>
</evidence>
<dbReference type="Proteomes" id="UP001215712">
    <property type="component" value="Unassembled WGS sequence"/>
</dbReference>
<dbReference type="InterPro" id="IPR015942">
    <property type="entry name" value="Asp/Glu/hydantoin_racemase"/>
</dbReference>
<reference evidence="2" key="1">
    <citation type="journal article" date="2023" name="IMA Fungus">
        <title>Comparative genomic study of the Penicillium genus elucidates a diverse pangenome and 15 lateral gene transfer events.</title>
        <authorList>
            <person name="Petersen C."/>
            <person name="Sorensen T."/>
            <person name="Nielsen M.R."/>
            <person name="Sondergaard T.E."/>
            <person name="Sorensen J.L."/>
            <person name="Fitzpatrick D.A."/>
            <person name="Frisvad J.C."/>
            <person name="Nielsen K.L."/>
        </authorList>
    </citation>
    <scope>NUCLEOTIDE SEQUENCE</scope>
    <source>
        <strain evidence="2">IBT 17514</strain>
    </source>
</reference>
<dbReference type="InterPro" id="IPR053714">
    <property type="entry name" value="Iso_Racemase_Enz_sf"/>
</dbReference>
<dbReference type="PANTHER" id="PTHR28047:SF6">
    <property type="entry name" value="CN HYDROLASE DOMAIN-CONTAINING PROTEIN"/>
    <property type="match status" value="1"/>
</dbReference>
<organism evidence="2 3">
    <name type="scientific">Penicillium malachiteum</name>
    <dbReference type="NCBI Taxonomy" id="1324776"/>
    <lineage>
        <taxon>Eukaryota</taxon>
        <taxon>Fungi</taxon>
        <taxon>Dikarya</taxon>
        <taxon>Ascomycota</taxon>
        <taxon>Pezizomycotina</taxon>
        <taxon>Eurotiomycetes</taxon>
        <taxon>Eurotiomycetidae</taxon>
        <taxon>Eurotiales</taxon>
        <taxon>Aspergillaceae</taxon>
        <taxon>Penicillium</taxon>
    </lineage>
</organism>
<dbReference type="Gene3D" id="3.40.50.12500">
    <property type="match status" value="1"/>
</dbReference>
<name>A0AAD6HQY1_9EURO</name>
<dbReference type="AlphaFoldDB" id="A0AAD6HQY1"/>
<comment type="similarity">
    <text evidence="1">Belongs to the HyuE racemase family.</text>
</comment>
<evidence type="ECO:0008006" key="4">
    <source>
        <dbReference type="Google" id="ProtNLM"/>
    </source>
</evidence>
<keyword evidence="3" id="KW-1185">Reference proteome</keyword>